<proteinExistence type="predicted"/>
<evidence type="ECO:0000256" key="1">
    <source>
        <dbReference type="SAM" id="Phobius"/>
    </source>
</evidence>
<keyword evidence="1" id="KW-1133">Transmembrane helix</keyword>
<dbReference type="EMBL" id="HBIV01035905">
    <property type="protein sequence ID" value="CAE0673893.1"/>
    <property type="molecule type" value="Transcribed_RNA"/>
</dbReference>
<protein>
    <submittedName>
        <fullName evidence="2">Uncharacterized protein</fullName>
    </submittedName>
</protein>
<feature type="transmembrane region" description="Helical" evidence="1">
    <location>
        <begin position="99"/>
        <end position="123"/>
    </location>
</feature>
<keyword evidence="1" id="KW-0472">Membrane</keyword>
<feature type="transmembrane region" description="Helical" evidence="1">
    <location>
        <begin position="384"/>
        <end position="405"/>
    </location>
</feature>
<keyword evidence="1" id="KW-0812">Transmembrane</keyword>
<name>A0A7S3Z704_9EUKA</name>
<dbReference type="PANTHER" id="PTHR47380:SF4">
    <property type="entry name" value="OS02G0533000 PROTEIN"/>
    <property type="match status" value="1"/>
</dbReference>
<dbReference type="InterPro" id="IPR044200">
    <property type="entry name" value="At5g03900-like"/>
</dbReference>
<accession>A0A7S3Z704</accession>
<sequence>MTAEKERVELPPQRVIKAVEKTSGPITAPDLAVSSGSSLYEAHRALVNLASLTGAEIQVSKEGDLVYQFPSGVRGVLIKRSVKQRLIETWGSTWPVALYITRVAFGIMLFASITAITISLATLSTMQQAASGEDDRDREYSDGPRFFGGPSFYYFHLGPSPFDFFRYDYMYNNPYQRQVTVSTRRTNKWRQTEYYEGVKKNDEPEYVYEIDGVQYEEEKRMGILPAIFSYVFGDGVPQGLDQDRLQMCAEKIRQCGGAVVAEQIAPYVENPRKTPDNEVDGADIMPILQALNGYPEVTEGGTIVYVFPDLQVTARSRYYTSDPPPSYFIEPKLRFSLASGGEKWTAGFLCVLNLVLALFLKNAFKRYDYLGIALPGFLGTMQALQPYLLIYAISLNLIPLVRALVVRARNNAVDDRNDKRRWWASRIRDSPEVRQKIQESRDYVQNMKTISKKDIIYTTDEDVDVQTGGKENEFGDFDARLGVSKTA</sequence>
<dbReference type="PANTHER" id="PTHR47380">
    <property type="entry name" value="OS02G0533000 PROTEIN"/>
    <property type="match status" value="1"/>
</dbReference>
<dbReference type="AlphaFoldDB" id="A0A7S3Z704"/>
<reference evidence="2" key="1">
    <citation type="submission" date="2021-01" db="EMBL/GenBank/DDBJ databases">
        <authorList>
            <person name="Corre E."/>
            <person name="Pelletier E."/>
            <person name="Niang G."/>
            <person name="Scheremetjew M."/>
            <person name="Finn R."/>
            <person name="Kale V."/>
            <person name="Holt S."/>
            <person name="Cochrane G."/>
            <person name="Meng A."/>
            <person name="Brown T."/>
            <person name="Cohen L."/>
        </authorList>
    </citation>
    <scope>NUCLEOTIDE SEQUENCE</scope>
    <source>
        <strain evidence="2">CCCM811</strain>
    </source>
</reference>
<evidence type="ECO:0000313" key="2">
    <source>
        <dbReference type="EMBL" id="CAE0673893.1"/>
    </source>
</evidence>
<gene>
    <name evidence="2" type="ORF">LGLO00237_LOCUS25629</name>
</gene>
<organism evidence="2">
    <name type="scientific">Lotharella globosa</name>
    <dbReference type="NCBI Taxonomy" id="91324"/>
    <lineage>
        <taxon>Eukaryota</taxon>
        <taxon>Sar</taxon>
        <taxon>Rhizaria</taxon>
        <taxon>Cercozoa</taxon>
        <taxon>Chlorarachniophyceae</taxon>
        <taxon>Lotharella</taxon>
    </lineage>
</organism>